<evidence type="ECO:0000256" key="7">
    <source>
        <dbReference type="SAM" id="MobiDB-lite"/>
    </source>
</evidence>
<reference evidence="10" key="2">
    <citation type="submission" date="2025-08" db="UniProtKB">
        <authorList>
            <consortium name="RefSeq"/>
        </authorList>
    </citation>
    <scope>IDENTIFICATION</scope>
    <source>
        <strain evidence="10">S238N-H82</strain>
        <tissue evidence="10">Testes</tissue>
    </source>
</reference>
<dbReference type="Pfam" id="PF23187">
    <property type="entry name" value="UBX7_N"/>
    <property type="match status" value="1"/>
</dbReference>
<comment type="subunit">
    <text evidence="3">Directly interacts with VCP. Interacts with UBQLN1. Forms a complex with VCP and UBQLN1.</text>
</comment>
<dbReference type="PANTHER" id="PTHR46424">
    <property type="entry name" value="UBX DOMAIN-CONTAINING PROTEIN 4"/>
    <property type="match status" value="1"/>
</dbReference>
<evidence type="ECO:0000259" key="8">
    <source>
        <dbReference type="PROSITE" id="PS50033"/>
    </source>
</evidence>
<protein>
    <recommendedName>
        <fullName evidence="4">UBX domain-containing protein 4</fullName>
    </recommendedName>
    <alternativeName>
        <fullName evidence="5">UBX domain-containing protein 2</fullName>
    </alternativeName>
</protein>
<reference evidence="9" key="1">
    <citation type="journal article" date="2020" name="Nat. Ecol. Evol.">
        <title>Deeply conserved synteny resolves early events in vertebrate evolution.</title>
        <authorList>
            <person name="Simakov O."/>
            <person name="Marletaz F."/>
            <person name="Yue J.X."/>
            <person name="O'Connell B."/>
            <person name="Jenkins J."/>
            <person name="Brandt A."/>
            <person name="Calef R."/>
            <person name="Tung C.H."/>
            <person name="Huang T.K."/>
            <person name="Schmutz J."/>
            <person name="Satoh N."/>
            <person name="Yu J.K."/>
            <person name="Putnam N.H."/>
            <person name="Green R.E."/>
            <person name="Rokhsar D.S."/>
        </authorList>
    </citation>
    <scope>NUCLEOTIDE SEQUENCE [LARGE SCALE GENOMIC DNA]</scope>
    <source>
        <strain evidence="9">S238N-H82</strain>
    </source>
</reference>
<evidence type="ECO:0000256" key="3">
    <source>
        <dbReference type="ARBA" id="ARBA00038812"/>
    </source>
</evidence>
<evidence type="ECO:0000256" key="1">
    <source>
        <dbReference type="ARBA" id="ARBA00004406"/>
    </source>
</evidence>
<feature type="compositionally biased region" description="Polar residues" evidence="7">
    <location>
        <begin position="501"/>
        <end position="510"/>
    </location>
</feature>
<keyword evidence="9" id="KW-1185">Reference proteome</keyword>
<dbReference type="InterPro" id="IPR036249">
    <property type="entry name" value="Thioredoxin-like_sf"/>
</dbReference>
<feature type="compositionally biased region" description="Polar residues" evidence="7">
    <location>
        <begin position="550"/>
        <end position="560"/>
    </location>
</feature>
<dbReference type="Gene3D" id="3.10.20.90">
    <property type="entry name" value="Phosphatidylinositol 3-kinase Catalytic Subunit, Chain A, domain 1"/>
    <property type="match status" value="1"/>
</dbReference>
<dbReference type="GeneID" id="118403273"/>
<feature type="compositionally biased region" description="Basic and acidic residues" evidence="7">
    <location>
        <begin position="160"/>
        <end position="183"/>
    </location>
</feature>
<evidence type="ECO:0000313" key="9">
    <source>
        <dbReference type="Proteomes" id="UP000001554"/>
    </source>
</evidence>
<comment type="subcellular location">
    <subcellularLocation>
        <location evidence="1">Endoplasmic reticulum membrane</location>
        <topology evidence="1">Peripheral membrane protein</topology>
    </subcellularLocation>
</comment>
<name>A0A9J7HGH1_BRAFL</name>
<dbReference type="PROSITE" id="PS50033">
    <property type="entry name" value="UBX"/>
    <property type="match status" value="1"/>
</dbReference>
<feature type="region of interest" description="Disordered" evidence="7">
    <location>
        <begin position="118"/>
        <end position="339"/>
    </location>
</feature>
<dbReference type="PANTHER" id="PTHR46424:SF1">
    <property type="entry name" value="UBX DOMAIN-CONTAINING PROTEIN 4"/>
    <property type="match status" value="1"/>
</dbReference>
<evidence type="ECO:0000256" key="5">
    <source>
        <dbReference type="ARBA" id="ARBA00041575"/>
    </source>
</evidence>
<gene>
    <name evidence="10" type="primary">LOC118403273</name>
</gene>
<proteinExistence type="predicted"/>
<accession>A0A9J7HGH1</accession>
<feature type="domain" description="UBX" evidence="8">
    <location>
        <begin position="342"/>
        <end position="418"/>
    </location>
</feature>
<dbReference type="CDD" id="cd16117">
    <property type="entry name" value="UBX_UBXN4"/>
    <property type="match status" value="1"/>
</dbReference>
<feature type="region of interest" description="Disordered" evidence="7">
    <location>
        <begin position="484"/>
        <end position="560"/>
    </location>
</feature>
<feature type="compositionally biased region" description="Low complexity" evidence="7">
    <location>
        <begin position="195"/>
        <end position="206"/>
    </location>
</feature>
<feature type="compositionally biased region" description="Pro residues" evidence="7">
    <location>
        <begin position="122"/>
        <end position="146"/>
    </location>
</feature>
<comment type="function">
    <text evidence="6">Involved in endoplasmic reticulum-associated protein degradation (ERAD). Acts as a platform to recruit both UBQLN1 and VCP to the ER during ERAD.</text>
</comment>
<dbReference type="KEGG" id="bfo:118403273"/>
<evidence type="ECO:0000313" key="10">
    <source>
        <dbReference type="RefSeq" id="XP_035657810.1"/>
    </source>
</evidence>
<dbReference type="SUPFAM" id="SSF52833">
    <property type="entry name" value="Thioredoxin-like"/>
    <property type="match status" value="1"/>
</dbReference>
<feature type="compositionally biased region" description="Basic and acidic residues" evidence="7">
    <location>
        <begin position="208"/>
        <end position="217"/>
    </location>
</feature>
<keyword evidence="2" id="KW-0834">Unfolded protein response</keyword>
<dbReference type="Proteomes" id="UP000001554">
    <property type="component" value="Chromosome 16"/>
</dbReference>
<feature type="compositionally biased region" description="Basic and acidic residues" evidence="7">
    <location>
        <begin position="226"/>
        <end position="263"/>
    </location>
</feature>
<evidence type="ECO:0000256" key="2">
    <source>
        <dbReference type="ARBA" id="ARBA00023230"/>
    </source>
</evidence>
<dbReference type="OMA" id="FEPNNTS"/>
<evidence type="ECO:0000256" key="4">
    <source>
        <dbReference type="ARBA" id="ARBA00040925"/>
    </source>
</evidence>
<dbReference type="GO" id="GO:0006986">
    <property type="term" value="P:response to unfolded protein"/>
    <property type="evidence" value="ECO:0007669"/>
    <property type="project" value="UniProtKB-KW"/>
</dbReference>
<dbReference type="GO" id="GO:0036503">
    <property type="term" value="P:ERAD pathway"/>
    <property type="evidence" value="ECO:0000318"/>
    <property type="project" value="GO_Central"/>
</dbReference>
<dbReference type="SMART" id="SM00166">
    <property type="entry name" value="UBX"/>
    <property type="match status" value="1"/>
</dbReference>
<feature type="compositionally biased region" description="Basic and acidic residues" evidence="7">
    <location>
        <begin position="519"/>
        <end position="535"/>
    </location>
</feature>
<dbReference type="GO" id="GO:0005783">
    <property type="term" value="C:endoplasmic reticulum"/>
    <property type="evidence" value="ECO:0000318"/>
    <property type="project" value="GO_Central"/>
</dbReference>
<sequence length="560" mass="62213">MRWHQGPIPAAIGEAKQNNAVFVIYVEGEDDLSKSMTATWEDGTVKKACQEAGFVGMKLTANSEACVQFSQIYPVVCIPSTFFIGDNGVPLEVVGGSLPVNQFLERIQKVIQLHQNKDQVVPPAPAPVVETPPPPQLQEPTPPTPSQPEVAPPMGSGDSETVKDKTEEPAQTEKTEEKAKENTDSAGTVVEDGPAEPSTSEAAAVSTEEEKQKKLESLDNTSNTDTTERMERAKRLIEERREAKRQEEIEEEKRKEQERRRQGQEMVKARQTTQERQAKARAEEIRKAKEEERLARERVREQIARDREERAARYKQEKEEREQAQLVREQERAAEEASRQAARSEFARLQFRLPDGSSVTNTFASSDSLETARQFVAEHLQLQSFAMATTFPRRQFTDADMASSLMDLGLAPSAALVVLPSKPLKENVALSPNGPSEAVTFQARSGASIVSSGGSGGIMDMVWLVLSPLAALWRFLHTFLFGTPQNPSRPANTPQPPPRQEQATFSNSPTGGEVKRRRVQPEEDVPRGVSKREGNVIRFSPQQDPDDDQNTYNGNSTQQM</sequence>
<organism evidence="9 10">
    <name type="scientific">Branchiostoma floridae</name>
    <name type="common">Florida lancelet</name>
    <name type="synonym">Amphioxus</name>
    <dbReference type="NCBI Taxonomy" id="7739"/>
    <lineage>
        <taxon>Eukaryota</taxon>
        <taxon>Metazoa</taxon>
        <taxon>Chordata</taxon>
        <taxon>Cephalochordata</taxon>
        <taxon>Leptocardii</taxon>
        <taxon>Amphioxiformes</taxon>
        <taxon>Branchiostomatidae</taxon>
        <taxon>Branchiostoma</taxon>
    </lineage>
</organism>
<dbReference type="GO" id="GO:0005789">
    <property type="term" value="C:endoplasmic reticulum membrane"/>
    <property type="evidence" value="ECO:0007669"/>
    <property type="project" value="UniProtKB-SubCell"/>
</dbReference>
<dbReference type="InterPro" id="IPR029071">
    <property type="entry name" value="Ubiquitin-like_domsf"/>
</dbReference>
<dbReference type="InterPro" id="IPR001012">
    <property type="entry name" value="UBX_dom"/>
</dbReference>
<evidence type="ECO:0000256" key="6">
    <source>
        <dbReference type="ARBA" id="ARBA00046062"/>
    </source>
</evidence>
<feature type="compositionally biased region" description="Basic and acidic residues" evidence="7">
    <location>
        <begin position="276"/>
        <end position="338"/>
    </location>
</feature>
<dbReference type="AlphaFoldDB" id="A0A9J7HGH1"/>
<dbReference type="Pfam" id="PF00789">
    <property type="entry name" value="UBX"/>
    <property type="match status" value="1"/>
</dbReference>
<dbReference type="OrthoDB" id="2445133at2759"/>
<dbReference type="SUPFAM" id="SSF54236">
    <property type="entry name" value="Ubiquitin-like"/>
    <property type="match status" value="1"/>
</dbReference>
<dbReference type="RefSeq" id="XP_035657810.1">
    <property type="nucleotide sequence ID" value="XM_035801917.1"/>
</dbReference>